<dbReference type="InterPro" id="IPR023940">
    <property type="entry name" value="DHDPR_bac"/>
</dbReference>
<comment type="caution">
    <text evidence="13">Lacks conserved residue(s) required for the propagation of feature annotation.</text>
</comment>
<dbReference type="EC" id="1.17.1.8" evidence="10 13"/>
<dbReference type="AlphaFoldDB" id="A0A519BBT2"/>
<dbReference type="PIRSF" id="PIRSF000161">
    <property type="entry name" value="DHPR"/>
    <property type="match status" value="1"/>
</dbReference>
<keyword evidence="2 13" id="KW-0963">Cytoplasm</keyword>
<feature type="domain" description="Dihydrodipicolinate reductase C-terminal" evidence="15">
    <location>
        <begin position="139"/>
        <end position="275"/>
    </location>
</feature>
<feature type="binding site" evidence="13">
    <location>
        <begin position="109"/>
        <end position="111"/>
    </location>
    <ligand>
        <name>NAD(+)</name>
        <dbReference type="ChEBI" id="CHEBI:57540"/>
    </ligand>
</feature>
<dbReference type="HAMAP" id="MF_00102">
    <property type="entry name" value="DapB"/>
    <property type="match status" value="1"/>
</dbReference>
<keyword evidence="5 13" id="KW-0220">Diaminopimelate biosynthesis</keyword>
<comment type="subcellular location">
    <subcellularLocation>
        <location evidence="13">Cytoplasm</location>
    </subcellularLocation>
</comment>
<reference evidence="16 17" key="1">
    <citation type="submission" date="2019-01" db="EMBL/GenBank/DDBJ databases">
        <title>Insights into ecological role of a new deltaproteobacterial order Candidatus Sinidesulfobacterales (Sva0485) by metagenomics and metatranscriptomics.</title>
        <authorList>
            <person name="Tan S."/>
            <person name="Liu J."/>
            <person name="Fang Y."/>
            <person name="Hedlund B.P."/>
            <person name="Lian Z.H."/>
            <person name="Huang L.Y."/>
            <person name="Li J.T."/>
            <person name="Huang L.N."/>
            <person name="Li W.J."/>
            <person name="Jiang H.C."/>
            <person name="Dong H.L."/>
            <person name="Shu W.S."/>
        </authorList>
    </citation>
    <scope>NUCLEOTIDE SEQUENCE [LARGE SCALE GENOMIC DNA]</scope>
    <source>
        <strain evidence="16">AP3</strain>
    </source>
</reference>
<keyword evidence="8 13" id="KW-0457">Lysine biosynthesis</keyword>
<protein>
    <recommendedName>
        <fullName evidence="10 13">4-hydroxy-tetrahydrodipicolinate reductase</fullName>
        <shortName evidence="13">HTPA reductase</shortName>
        <ecNumber evidence="10 13">1.17.1.8</ecNumber>
    </recommendedName>
</protein>
<dbReference type="GO" id="GO:0008839">
    <property type="term" value="F:4-hydroxy-tetrahydrodipicolinate reductase"/>
    <property type="evidence" value="ECO:0007669"/>
    <property type="project" value="UniProtKB-UniRule"/>
</dbReference>
<evidence type="ECO:0000256" key="2">
    <source>
        <dbReference type="ARBA" id="ARBA00022490"/>
    </source>
</evidence>
<evidence type="ECO:0000259" key="15">
    <source>
        <dbReference type="Pfam" id="PF05173"/>
    </source>
</evidence>
<dbReference type="PANTHER" id="PTHR20836:SF0">
    <property type="entry name" value="4-HYDROXY-TETRAHYDRODIPICOLINATE REDUCTASE 1, CHLOROPLASTIC-RELATED"/>
    <property type="match status" value="1"/>
</dbReference>
<dbReference type="InterPro" id="IPR000846">
    <property type="entry name" value="DapB_N"/>
</dbReference>
<comment type="caution">
    <text evidence="13">Was originally thought to be a dihydrodipicolinate reductase (DHDPR), catalyzing the conversion of dihydrodipicolinate to tetrahydrodipicolinate. However, it was shown in E.coli that the substrate of the enzymatic reaction is not dihydrodipicolinate (DHDP) but in fact (2S,4S)-4-hydroxy-2,3,4,5-tetrahydrodipicolinic acid (HTPA), the product released by the DapA-catalyzed reaction.</text>
</comment>
<keyword evidence="4 13" id="KW-0521">NADP</keyword>
<dbReference type="GO" id="GO:0005829">
    <property type="term" value="C:cytosol"/>
    <property type="evidence" value="ECO:0007669"/>
    <property type="project" value="TreeGrafter"/>
</dbReference>
<dbReference type="PROSITE" id="PS01298">
    <property type="entry name" value="DAPB"/>
    <property type="match status" value="1"/>
</dbReference>
<comment type="pathway">
    <text evidence="9 13">Amino-acid biosynthesis; L-lysine biosynthesis via DAP pathway; (S)-tetrahydrodipicolinate from L-aspartate: step 4/4.</text>
</comment>
<comment type="catalytic activity">
    <reaction evidence="12 13">
        <text>(S)-2,3,4,5-tetrahydrodipicolinate + NAD(+) + H2O = (2S,4S)-4-hydroxy-2,3,4,5-tetrahydrodipicolinate + NADH + H(+)</text>
        <dbReference type="Rhea" id="RHEA:35323"/>
        <dbReference type="ChEBI" id="CHEBI:15377"/>
        <dbReference type="ChEBI" id="CHEBI:15378"/>
        <dbReference type="ChEBI" id="CHEBI:16845"/>
        <dbReference type="ChEBI" id="CHEBI:57540"/>
        <dbReference type="ChEBI" id="CHEBI:57945"/>
        <dbReference type="ChEBI" id="CHEBI:67139"/>
        <dbReference type="EC" id="1.17.1.8"/>
    </reaction>
</comment>
<dbReference type="GO" id="GO:0019877">
    <property type="term" value="P:diaminopimelate biosynthetic process"/>
    <property type="evidence" value="ECO:0007669"/>
    <property type="project" value="UniProtKB-UniRule"/>
</dbReference>
<dbReference type="GO" id="GO:0051287">
    <property type="term" value="F:NAD binding"/>
    <property type="evidence" value="ECO:0007669"/>
    <property type="project" value="UniProtKB-UniRule"/>
</dbReference>
<evidence type="ECO:0000256" key="8">
    <source>
        <dbReference type="ARBA" id="ARBA00023154"/>
    </source>
</evidence>
<feature type="active site" description="Proton donor/acceptor" evidence="13">
    <location>
        <position position="166"/>
    </location>
</feature>
<dbReference type="CDD" id="cd02274">
    <property type="entry name" value="DHDPR_N"/>
    <property type="match status" value="1"/>
</dbReference>
<evidence type="ECO:0000256" key="13">
    <source>
        <dbReference type="HAMAP-Rule" id="MF_00102"/>
    </source>
</evidence>
<feature type="domain" description="Dihydrodipicolinate reductase N-terminal" evidence="14">
    <location>
        <begin position="5"/>
        <end position="136"/>
    </location>
</feature>
<dbReference type="FunFam" id="3.30.360.10:FF:000004">
    <property type="entry name" value="4-hydroxy-tetrahydrodipicolinate reductase"/>
    <property type="match status" value="1"/>
</dbReference>
<dbReference type="Gene3D" id="3.30.360.10">
    <property type="entry name" value="Dihydrodipicolinate Reductase, domain 2"/>
    <property type="match status" value="1"/>
</dbReference>
<evidence type="ECO:0000256" key="6">
    <source>
        <dbReference type="ARBA" id="ARBA00023002"/>
    </source>
</evidence>
<comment type="function">
    <text evidence="13">Catalyzes the conversion of 4-hydroxy-tetrahydrodipicolinate (HTPA) to tetrahydrodipicolinate.</text>
</comment>
<evidence type="ECO:0000256" key="12">
    <source>
        <dbReference type="ARBA" id="ARBA00049396"/>
    </source>
</evidence>
<comment type="caution">
    <text evidence="16">The sequence shown here is derived from an EMBL/GenBank/DDBJ whole genome shotgun (WGS) entry which is preliminary data.</text>
</comment>
<proteinExistence type="inferred from homology"/>
<dbReference type="UniPathway" id="UPA00034">
    <property type="reaction ID" value="UER00018"/>
</dbReference>
<feature type="binding site" evidence="13">
    <location>
        <position position="167"/>
    </location>
    <ligand>
        <name>(S)-2,3,4,5-tetrahydrodipicolinate</name>
        <dbReference type="ChEBI" id="CHEBI:16845"/>
    </ligand>
</feature>
<dbReference type="GO" id="GO:0009089">
    <property type="term" value="P:lysine biosynthetic process via diaminopimelate"/>
    <property type="evidence" value="ECO:0007669"/>
    <property type="project" value="UniProtKB-UniRule"/>
</dbReference>
<keyword evidence="7 13" id="KW-0520">NAD</keyword>
<dbReference type="EMBL" id="SGBD01000001">
    <property type="protein sequence ID" value="RZD14741.1"/>
    <property type="molecule type" value="Genomic_DNA"/>
</dbReference>
<feature type="active site" description="Proton donor" evidence="13">
    <location>
        <position position="170"/>
    </location>
</feature>
<dbReference type="GO" id="GO:0050661">
    <property type="term" value="F:NADP binding"/>
    <property type="evidence" value="ECO:0007669"/>
    <property type="project" value="UniProtKB-UniRule"/>
</dbReference>
<evidence type="ECO:0000256" key="10">
    <source>
        <dbReference type="ARBA" id="ARBA00038983"/>
    </source>
</evidence>
<evidence type="ECO:0000256" key="1">
    <source>
        <dbReference type="ARBA" id="ARBA00006642"/>
    </source>
</evidence>
<feature type="binding site" evidence="13">
    <location>
        <position position="36"/>
    </location>
    <ligand>
        <name>NAD(+)</name>
        <dbReference type="ChEBI" id="CHEBI:57540"/>
    </ligand>
</feature>
<accession>A0A519BBT2</accession>
<comment type="similarity">
    <text evidence="1 13">Belongs to the DapB family.</text>
</comment>
<dbReference type="InterPro" id="IPR022663">
    <property type="entry name" value="DapB_C"/>
</dbReference>
<name>A0A519BBT2_9DELT</name>
<sequence>MEKIGIIVCGSNGRMGRSITLLLNDYSRLVFIGGVDSGYSGEEVTSLAFSDMEDLEFKRTSAGKFPTLKEALHLTAKIKNKVIIDFTSKSASLVHAEEAMLYNTPIVIGSTGFSDEDANIIKGYGRHIPVVLSGNMSLGINVLLNIVYDASKYLGEGYDCEIVETHHRKKKDAPSGTAKMLAESVAKQRNIDLNERGVYGRCGDVGEREKDEIGILSVRAGDIIGEHKVIFAGNEEVIEITHKAVSRDNFARGAIKAAVWLSEKNKGFYDMRDVLGLNKHE</sequence>
<dbReference type="Gene3D" id="3.40.50.720">
    <property type="entry name" value="NAD(P)-binding Rossmann-like Domain"/>
    <property type="match status" value="1"/>
</dbReference>
<evidence type="ECO:0000259" key="14">
    <source>
        <dbReference type="Pfam" id="PF01113"/>
    </source>
</evidence>
<dbReference type="Pfam" id="PF01113">
    <property type="entry name" value="DapB_N"/>
    <property type="match status" value="1"/>
</dbReference>
<keyword evidence="3 13" id="KW-0028">Amino-acid biosynthesis</keyword>
<evidence type="ECO:0000256" key="4">
    <source>
        <dbReference type="ARBA" id="ARBA00022857"/>
    </source>
</evidence>
<feature type="binding site" evidence="13">
    <location>
        <begin position="10"/>
        <end position="15"/>
    </location>
    <ligand>
        <name>NAD(+)</name>
        <dbReference type="ChEBI" id="CHEBI:57540"/>
    </ligand>
</feature>
<comment type="subunit">
    <text evidence="13">Homotetramer.</text>
</comment>
<evidence type="ECO:0000313" key="17">
    <source>
        <dbReference type="Proteomes" id="UP000320813"/>
    </source>
</evidence>
<evidence type="ECO:0000256" key="5">
    <source>
        <dbReference type="ARBA" id="ARBA00022915"/>
    </source>
</evidence>
<dbReference type="Proteomes" id="UP000320813">
    <property type="component" value="Unassembled WGS sequence"/>
</dbReference>
<dbReference type="SUPFAM" id="SSF55347">
    <property type="entry name" value="Glyceraldehyde-3-phosphate dehydrogenase-like, C-terminal domain"/>
    <property type="match status" value="1"/>
</dbReference>
<feature type="binding site" evidence="13">
    <location>
        <begin position="176"/>
        <end position="177"/>
    </location>
    <ligand>
        <name>(S)-2,3,4,5-tetrahydrodipicolinate</name>
        <dbReference type="ChEBI" id="CHEBI:16845"/>
    </ligand>
</feature>
<dbReference type="Pfam" id="PF05173">
    <property type="entry name" value="DapB_C"/>
    <property type="match status" value="1"/>
</dbReference>
<dbReference type="InterPro" id="IPR036291">
    <property type="entry name" value="NAD(P)-bd_dom_sf"/>
</dbReference>
<gene>
    <name evidence="13" type="primary">dapB</name>
    <name evidence="16" type="ORF">EVJ47_00170</name>
</gene>
<organism evidence="16 17">
    <name type="scientific">Candidatus Acidulodesulfobacterium ferriphilum</name>
    <dbReference type="NCBI Taxonomy" id="2597223"/>
    <lineage>
        <taxon>Bacteria</taxon>
        <taxon>Deltaproteobacteria</taxon>
        <taxon>Candidatus Acidulodesulfobacterales</taxon>
        <taxon>Candidatus Acidulodesulfobacterium</taxon>
    </lineage>
</organism>
<dbReference type="GO" id="GO:0016726">
    <property type="term" value="F:oxidoreductase activity, acting on CH or CH2 groups, NAD or NADP as acceptor"/>
    <property type="evidence" value="ECO:0007669"/>
    <property type="project" value="UniProtKB-UniRule"/>
</dbReference>
<evidence type="ECO:0000256" key="9">
    <source>
        <dbReference type="ARBA" id="ARBA00037922"/>
    </source>
</evidence>
<evidence type="ECO:0000256" key="7">
    <source>
        <dbReference type="ARBA" id="ARBA00023027"/>
    </source>
</evidence>
<keyword evidence="6 13" id="KW-0560">Oxidoreductase</keyword>
<evidence type="ECO:0000313" key="16">
    <source>
        <dbReference type="EMBL" id="RZD14741.1"/>
    </source>
</evidence>
<dbReference type="InterPro" id="IPR022664">
    <property type="entry name" value="DapB_N_CS"/>
</dbReference>
<evidence type="ECO:0000256" key="11">
    <source>
        <dbReference type="ARBA" id="ARBA00049080"/>
    </source>
</evidence>
<dbReference type="PANTHER" id="PTHR20836">
    <property type="entry name" value="DIHYDRODIPICOLINATE REDUCTASE"/>
    <property type="match status" value="1"/>
</dbReference>
<comment type="catalytic activity">
    <reaction evidence="11 13">
        <text>(S)-2,3,4,5-tetrahydrodipicolinate + NADP(+) + H2O = (2S,4S)-4-hydroxy-2,3,4,5-tetrahydrodipicolinate + NADPH + H(+)</text>
        <dbReference type="Rhea" id="RHEA:35331"/>
        <dbReference type="ChEBI" id="CHEBI:15377"/>
        <dbReference type="ChEBI" id="CHEBI:15378"/>
        <dbReference type="ChEBI" id="CHEBI:16845"/>
        <dbReference type="ChEBI" id="CHEBI:57783"/>
        <dbReference type="ChEBI" id="CHEBI:58349"/>
        <dbReference type="ChEBI" id="CHEBI:67139"/>
        <dbReference type="EC" id="1.17.1.8"/>
    </reaction>
</comment>
<evidence type="ECO:0000256" key="3">
    <source>
        <dbReference type="ARBA" id="ARBA00022605"/>
    </source>
</evidence>
<dbReference type="SUPFAM" id="SSF51735">
    <property type="entry name" value="NAD(P)-binding Rossmann-fold domains"/>
    <property type="match status" value="1"/>
</dbReference>
<dbReference type="NCBIfam" id="TIGR00036">
    <property type="entry name" value="dapB"/>
    <property type="match status" value="1"/>
</dbReference>
<feature type="binding site" evidence="13">
    <location>
        <begin position="133"/>
        <end position="136"/>
    </location>
    <ligand>
        <name>NAD(+)</name>
        <dbReference type="ChEBI" id="CHEBI:57540"/>
    </ligand>
</feature>